<dbReference type="RefSeq" id="XP_070895360.1">
    <property type="nucleotide sequence ID" value="XM_071046604.1"/>
</dbReference>
<proteinExistence type="inferred from homology"/>
<comment type="subcellular location">
    <subcellularLocation>
        <location evidence="1">Membrane</location>
        <topology evidence="1">Multi-pass membrane protein</topology>
    </subcellularLocation>
</comment>
<evidence type="ECO:0000256" key="3">
    <source>
        <dbReference type="ARBA" id="ARBA00022692"/>
    </source>
</evidence>
<evidence type="ECO:0000313" key="8">
    <source>
        <dbReference type="Proteomes" id="UP001610444"/>
    </source>
</evidence>
<sequence>MSHLTVSKILEDPFSALSLSEMLKILAALGWSTNYLAMAHRTHADNLPAIAVLPLCCDIAWEFTYAWIYPQASGHWQGVVRVWFFLHTAVLAATLRYAQNDWAGTPLGKSRARLVLLYVAVIGAFAAGQLCLALEMGGALGFHWGGALCQFLSSSGAVGQLLTRGHTRGASLVIWGARAISTAGGFVKLCIRFQHQVDGAPWLDSPMCWFYIGIVLSLDASYPVLYQLTRRHEEASGRGNSGKVKSR</sequence>
<dbReference type="PANTHER" id="PTHR42038">
    <property type="match status" value="1"/>
</dbReference>
<feature type="transmembrane region" description="Helical" evidence="6">
    <location>
        <begin position="115"/>
        <end position="136"/>
    </location>
</feature>
<evidence type="ECO:0000256" key="5">
    <source>
        <dbReference type="ARBA" id="ARBA00023136"/>
    </source>
</evidence>
<accession>A0ABR4JSG4</accession>
<reference evidence="7 8" key="1">
    <citation type="submission" date="2024-07" db="EMBL/GenBank/DDBJ databases">
        <title>Section-level genome sequencing and comparative genomics of Aspergillus sections Usti and Cavernicolus.</title>
        <authorList>
            <consortium name="Lawrence Berkeley National Laboratory"/>
            <person name="Nybo J.L."/>
            <person name="Vesth T.C."/>
            <person name="Theobald S."/>
            <person name="Frisvad J.C."/>
            <person name="Larsen T.O."/>
            <person name="Kjaerboelling I."/>
            <person name="Rothschild-Mancinelli K."/>
            <person name="Lyhne E.K."/>
            <person name="Kogle M.E."/>
            <person name="Barry K."/>
            <person name="Clum A."/>
            <person name="Na H."/>
            <person name="Ledsgaard L."/>
            <person name="Lin J."/>
            <person name="Lipzen A."/>
            <person name="Kuo A."/>
            <person name="Riley R."/>
            <person name="Mondo S."/>
            <person name="LaButti K."/>
            <person name="Haridas S."/>
            <person name="Pangalinan J."/>
            <person name="Salamov A.A."/>
            <person name="Simmons B.A."/>
            <person name="Magnuson J.K."/>
            <person name="Chen J."/>
            <person name="Drula E."/>
            <person name="Henrissat B."/>
            <person name="Wiebenga A."/>
            <person name="Lubbers R.J."/>
            <person name="Gomes A.C."/>
            <person name="Macurrencykelacurrency M.R."/>
            <person name="Stajich J."/>
            <person name="Grigoriev I.V."/>
            <person name="Mortensen U.H."/>
            <person name="De vries R.P."/>
            <person name="Baker S.E."/>
            <person name="Andersen M.R."/>
        </authorList>
    </citation>
    <scope>NUCLEOTIDE SEQUENCE [LARGE SCALE GENOMIC DNA]</scope>
    <source>
        <strain evidence="7 8">CBS 756.74</strain>
    </source>
</reference>
<feature type="transmembrane region" description="Helical" evidence="6">
    <location>
        <begin position="74"/>
        <end position="95"/>
    </location>
</feature>
<dbReference type="Pfam" id="PF25129">
    <property type="entry name" value="Pyr4-TMTC"/>
    <property type="match status" value="1"/>
</dbReference>
<evidence type="ECO:0000256" key="4">
    <source>
        <dbReference type="ARBA" id="ARBA00022989"/>
    </source>
</evidence>
<dbReference type="PANTHER" id="PTHR42038:SF2">
    <property type="entry name" value="TERPENE CYCLASE AUSL"/>
    <property type="match status" value="1"/>
</dbReference>
<keyword evidence="8" id="KW-1185">Reference proteome</keyword>
<dbReference type="GeneID" id="98161768"/>
<comment type="similarity">
    <text evidence="2">Belongs to the paxB family.</text>
</comment>
<keyword evidence="5 6" id="KW-0472">Membrane</keyword>
<keyword evidence="4 6" id="KW-1133">Transmembrane helix</keyword>
<evidence type="ECO:0000256" key="1">
    <source>
        <dbReference type="ARBA" id="ARBA00004141"/>
    </source>
</evidence>
<feature type="transmembrane region" description="Helical" evidence="6">
    <location>
        <begin position="49"/>
        <end position="68"/>
    </location>
</feature>
<feature type="transmembrane region" description="Helical" evidence="6">
    <location>
        <begin position="142"/>
        <end position="162"/>
    </location>
</feature>
<dbReference type="Proteomes" id="UP001610444">
    <property type="component" value="Unassembled WGS sequence"/>
</dbReference>
<evidence type="ECO:0000256" key="6">
    <source>
        <dbReference type="SAM" id="Phobius"/>
    </source>
</evidence>
<feature type="transmembrane region" description="Helical" evidence="6">
    <location>
        <begin position="209"/>
        <end position="228"/>
    </location>
</feature>
<dbReference type="EMBL" id="JBFXLR010000048">
    <property type="protein sequence ID" value="KAL2842993.1"/>
    <property type="molecule type" value="Genomic_DNA"/>
</dbReference>
<evidence type="ECO:0000256" key="2">
    <source>
        <dbReference type="ARBA" id="ARBA00006757"/>
    </source>
</evidence>
<organism evidence="7 8">
    <name type="scientific">Aspergillus pseudodeflectus</name>
    <dbReference type="NCBI Taxonomy" id="176178"/>
    <lineage>
        <taxon>Eukaryota</taxon>
        <taxon>Fungi</taxon>
        <taxon>Dikarya</taxon>
        <taxon>Ascomycota</taxon>
        <taxon>Pezizomycotina</taxon>
        <taxon>Eurotiomycetes</taxon>
        <taxon>Eurotiomycetidae</taxon>
        <taxon>Eurotiales</taxon>
        <taxon>Aspergillaceae</taxon>
        <taxon>Aspergillus</taxon>
        <taxon>Aspergillus subgen. Nidulantes</taxon>
    </lineage>
</organism>
<name>A0ABR4JSG4_9EURO</name>
<evidence type="ECO:0000313" key="7">
    <source>
        <dbReference type="EMBL" id="KAL2842993.1"/>
    </source>
</evidence>
<comment type="caution">
    <text evidence="7">The sequence shown here is derived from an EMBL/GenBank/DDBJ whole genome shotgun (WGS) entry which is preliminary data.</text>
</comment>
<feature type="transmembrane region" description="Helical" evidence="6">
    <location>
        <begin position="169"/>
        <end position="189"/>
    </location>
</feature>
<protein>
    <submittedName>
        <fullName evidence="7">Uncharacterized protein</fullName>
    </submittedName>
</protein>
<keyword evidence="3 6" id="KW-0812">Transmembrane</keyword>
<gene>
    <name evidence="7" type="ORF">BJX68DRAFT_270321</name>
</gene>
<dbReference type="InterPro" id="IPR039020">
    <property type="entry name" value="PaxB-like"/>
</dbReference>